<dbReference type="PANTHER" id="PTHR46743">
    <property type="entry name" value="TEICHOIC ACIDS EXPORT ATP-BINDING PROTEIN TAGH"/>
    <property type="match status" value="1"/>
</dbReference>
<dbReference type="GO" id="GO:0140359">
    <property type="term" value="F:ABC-type transporter activity"/>
    <property type="evidence" value="ECO:0007669"/>
    <property type="project" value="InterPro"/>
</dbReference>
<keyword evidence="2" id="KW-0813">Transport</keyword>
<evidence type="ECO:0000256" key="4">
    <source>
        <dbReference type="ARBA" id="ARBA00022840"/>
    </source>
</evidence>
<dbReference type="SMART" id="SM00382">
    <property type="entry name" value="AAA"/>
    <property type="match status" value="1"/>
</dbReference>
<dbReference type="InterPro" id="IPR027417">
    <property type="entry name" value="P-loop_NTPase"/>
</dbReference>
<protein>
    <submittedName>
        <fullName evidence="6">ABC transporter ATP-binding protein, lipopolysaccharide transport system ATP-binding protein</fullName>
    </submittedName>
</protein>
<dbReference type="CDD" id="cd03220">
    <property type="entry name" value="ABC_KpsT_Wzt"/>
    <property type="match status" value="1"/>
</dbReference>
<dbReference type="GO" id="GO:0005524">
    <property type="term" value="F:ATP binding"/>
    <property type="evidence" value="ECO:0007669"/>
    <property type="project" value="UniProtKB-KW"/>
</dbReference>
<proteinExistence type="inferred from homology"/>
<dbReference type="STRING" id="1618443.UV73_C0001G0144"/>
<dbReference type="PATRIC" id="fig|1618443.3.peg.144"/>
<dbReference type="GO" id="GO:0016020">
    <property type="term" value="C:membrane"/>
    <property type="evidence" value="ECO:0007669"/>
    <property type="project" value="InterPro"/>
</dbReference>
<dbReference type="AlphaFoldDB" id="A0A0G1GIP9"/>
<sequence length="409" mass="46034">MKPIIEINKLSKKYKYGVSQPYYSLRDSLTNWITDPVKVLAGNKKTDMGQFWALKDIDLNVKEGEIVGIIGRNGAGKTTLLKVLSRITPPTEGKAVLRGRVASLLEVGTGFHPELTGRENIFLNGAILGMSRVEVRKKFDDIVDFAEIERFLDTPVKRYSSGMHMRLAFAVAAHLEAEILLIDEVLSVGDTAFQQKSLGKMENISQSGRTILFVSHNLGMVKKLCLKGIIIKDGRSSKLTAIDELINTYQQSRQTSSASIRLNRYNLEFINFRVNGISVKDEPEVFPESQMEITAEYKGSGNKSYDLCLSFALRKKEDYTLMYYSHNHLENVRHMTEKKGSISLRFHLPHVSPGKYTLETQIWLDGNLVTDGFEMGDLTVVSAPAFASHKSFANFPAHLLIPSLWRIRK</sequence>
<dbReference type="Gene3D" id="3.40.50.300">
    <property type="entry name" value="P-loop containing nucleotide triphosphate hydrolases"/>
    <property type="match status" value="1"/>
</dbReference>
<evidence type="ECO:0000256" key="3">
    <source>
        <dbReference type="ARBA" id="ARBA00022741"/>
    </source>
</evidence>
<accession>A0A0G1GIP9</accession>
<dbReference type="PROSITE" id="PS50893">
    <property type="entry name" value="ABC_TRANSPORTER_2"/>
    <property type="match status" value="1"/>
</dbReference>
<name>A0A0G1GIP9_9BACT</name>
<comment type="similarity">
    <text evidence="1">Belongs to the ABC transporter superfamily.</text>
</comment>
<evidence type="ECO:0000256" key="2">
    <source>
        <dbReference type="ARBA" id="ARBA00022448"/>
    </source>
</evidence>
<evidence type="ECO:0000256" key="1">
    <source>
        <dbReference type="ARBA" id="ARBA00005417"/>
    </source>
</evidence>
<dbReference type="InterPro" id="IPR003439">
    <property type="entry name" value="ABC_transporter-like_ATP-bd"/>
</dbReference>
<dbReference type="SUPFAM" id="SSF52540">
    <property type="entry name" value="P-loop containing nucleoside triphosphate hydrolases"/>
    <property type="match status" value="1"/>
</dbReference>
<evidence type="ECO:0000259" key="5">
    <source>
        <dbReference type="PROSITE" id="PS50893"/>
    </source>
</evidence>
<keyword evidence="3" id="KW-0547">Nucleotide-binding</keyword>
<dbReference type="InterPro" id="IPR050683">
    <property type="entry name" value="Bact_Polysacc_Export_ATP-bd"/>
</dbReference>
<comment type="caution">
    <text evidence="6">The sequence shown here is derived from an EMBL/GenBank/DDBJ whole genome shotgun (WGS) entry which is preliminary data.</text>
</comment>
<reference evidence="6 7" key="1">
    <citation type="journal article" date="2015" name="Nature">
        <title>rRNA introns, odd ribosomes, and small enigmatic genomes across a large radiation of phyla.</title>
        <authorList>
            <person name="Brown C.T."/>
            <person name="Hug L.A."/>
            <person name="Thomas B.C."/>
            <person name="Sharon I."/>
            <person name="Castelle C.J."/>
            <person name="Singh A."/>
            <person name="Wilkins M.J."/>
            <person name="Williams K.H."/>
            <person name="Banfield J.F."/>
        </authorList>
    </citation>
    <scope>NUCLEOTIDE SEQUENCE [LARGE SCALE GENOMIC DNA]</scope>
</reference>
<dbReference type="Pfam" id="PF00005">
    <property type="entry name" value="ABC_tran"/>
    <property type="match status" value="1"/>
</dbReference>
<dbReference type="InterPro" id="IPR003593">
    <property type="entry name" value="AAA+_ATPase"/>
</dbReference>
<organism evidence="6 7">
    <name type="scientific">Candidatus Gottesmanbacteria bacterium GW2011_GWA2_43_14</name>
    <dbReference type="NCBI Taxonomy" id="1618443"/>
    <lineage>
        <taxon>Bacteria</taxon>
        <taxon>Candidatus Gottesmaniibacteriota</taxon>
    </lineage>
</organism>
<dbReference type="Proteomes" id="UP000034894">
    <property type="component" value="Unassembled WGS sequence"/>
</dbReference>
<dbReference type="InterPro" id="IPR015860">
    <property type="entry name" value="ABC_transpr_TagH-like"/>
</dbReference>
<dbReference type="EMBL" id="LCFP01000001">
    <property type="protein sequence ID" value="KKS98623.1"/>
    <property type="molecule type" value="Genomic_DNA"/>
</dbReference>
<feature type="domain" description="ABC transporter" evidence="5">
    <location>
        <begin position="37"/>
        <end position="258"/>
    </location>
</feature>
<keyword evidence="4 6" id="KW-0067">ATP-binding</keyword>
<dbReference type="GO" id="GO:0016887">
    <property type="term" value="F:ATP hydrolysis activity"/>
    <property type="evidence" value="ECO:0007669"/>
    <property type="project" value="InterPro"/>
</dbReference>
<evidence type="ECO:0000313" key="6">
    <source>
        <dbReference type="EMBL" id="KKS98623.1"/>
    </source>
</evidence>
<evidence type="ECO:0000313" key="7">
    <source>
        <dbReference type="Proteomes" id="UP000034894"/>
    </source>
</evidence>
<gene>
    <name evidence="6" type="ORF">UV73_C0001G0144</name>
</gene>
<dbReference type="PANTHER" id="PTHR46743:SF2">
    <property type="entry name" value="TEICHOIC ACIDS EXPORT ATP-BINDING PROTEIN TAGH"/>
    <property type="match status" value="1"/>
</dbReference>